<feature type="chain" id="PRO_5027714347" evidence="5">
    <location>
        <begin position="20"/>
        <end position="254"/>
    </location>
</feature>
<evidence type="ECO:0000313" key="7">
    <source>
        <dbReference type="RefSeq" id="XP_019642205.1"/>
    </source>
</evidence>
<name>A0A6P4ZLZ0_BRABE</name>
<dbReference type="AlphaFoldDB" id="A0A6P4ZLZ0"/>
<keyword evidence="2" id="KW-1015">Disulfide bond</keyword>
<feature type="active site" evidence="3">
    <location>
        <position position="128"/>
    </location>
</feature>
<dbReference type="SUPFAM" id="SSF55895">
    <property type="entry name" value="Ribonuclease Rh-like"/>
    <property type="match status" value="1"/>
</dbReference>
<reference evidence="7" key="1">
    <citation type="submission" date="2025-08" db="UniProtKB">
        <authorList>
            <consortium name="RefSeq"/>
        </authorList>
    </citation>
    <scope>IDENTIFICATION</scope>
    <source>
        <tissue evidence="7">Gonad</tissue>
    </source>
</reference>
<keyword evidence="6" id="KW-1185">Reference proteome</keyword>
<evidence type="ECO:0000256" key="1">
    <source>
        <dbReference type="ARBA" id="ARBA00007469"/>
    </source>
</evidence>
<accession>A0A6P4ZLZ0</accession>
<gene>
    <name evidence="7" type="primary">LOC109483576</name>
</gene>
<evidence type="ECO:0000313" key="6">
    <source>
        <dbReference type="Proteomes" id="UP000515135"/>
    </source>
</evidence>
<dbReference type="PANTHER" id="PTHR11240">
    <property type="entry name" value="RIBONUCLEASE T2"/>
    <property type="match status" value="1"/>
</dbReference>
<comment type="similarity">
    <text evidence="1 4">Belongs to the RNase T2 family.</text>
</comment>
<sequence>MRKYLLPSAVFFVAVLVYAEQKQGTNVAGSKVKDDHFDFMVFTQQWPETFRLQTGPEVQIPENVTGWTIHGIWPQQKSTLSGLQMKKDAPNFCNSSWHFNQSLIEDLRPQMSLYWPNLIKTNNLWDHEWTKHGTCGASLPAIHGEHNYFAEGLRLNAKYNITEMLASNHIVPDAEKAYSYNDVEGAIRKNVNNMSFVMQCYWDKEAHKQYIFQVMLCLDKQFGLLECDKYFLSEGDLCWTTKTIQYPPFQYAFN</sequence>
<protein>
    <submittedName>
        <fullName evidence="7">Ribonuclease Oy-like isoform X1</fullName>
    </submittedName>
</protein>
<dbReference type="KEGG" id="bbel:109483576"/>
<dbReference type="GO" id="GO:0003723">
    <property type="term" value="F:RNA binding"/>
    <property type="evidence" value="ECO:0007669"/>
    <property type="project" value="InterPro"/>
</dbReference>
<dbReference type="GO" id="GO:0006401">
    <property type="term" value="P:RNA catabolic process"/>
    <property type="evidence" value="ECO:0007669"/>
    <property type="project" value="TreeGrafter"/>
</dbReference>
<evidence type="ECO:0000256" key="2">
    <source>
        <dbReference type="ARBA" id="ARBA00023157"/>
    </source>
</evidence>
<dbReference type="RefSeq" id="XP_019642205.1">
    <property type="nucleotide sequence ID" value="XM_019786646.1"/>
</dbReference>
<dbReference type="OrthoDB" id="435754at2759"/>
<dbReference type="InterPro" id="IPR033130">
    <property type="entry name" value="RNase_T2_His_AS_2"/>
</dbReference>
<dbReference type="InterPro" id="IPR033697">
    <property type="entry name" value="Ribonuclease_T2_eukaryotic"/>
</dbReference>
<evidence type="ECO:0000256" key="4">
    <source>
        <dbReference type="RuleBase" id="RU004328"/>
    </source>
</evidence>
<evidence type="ECO:0000256" key="3">
    <source>
        <dbReference type="PIRSR" id="PIRSR633697-1"/>
    </source>
</evidence>
<feature type="active site" evidence="3">
    <location>
        <position position="70"/>
    </location>
</feature>
<feature type="signal peptide" evidence="5">
    <location>
        <begin position="1"/>
        <end position="19"/>
    </location>
</feature>
<dbReference type="GO" id="GO:0005576">
    <property type="term" value="C:extracellular region"/>
    <property type="evidence" value="ECO:0007669"/>
    <property type="project" value="TreeGrafter"/>
</dbReference>
<dbReference type="GeneID" id="109483576"/>
<proteinExistence type="inferred from homology"/>
<dbReference type="Gene3D" id="3.90.730.10">
    <property type="entry name" value="Ribonuclease T2-like"/>
    <property type="match status" value="1"/>
</dbReference>
<dbReference type="Pfam" id="PF00445">
    <property type="entry name" value="Ribonuclease_T2"/>
    <property type="match status" value="1"/>
</dbReference>
<feature type="active site" evidence="3">
    <location>
        <position position="132"/>
    </location>
</feature>
<organism evidence="6 7">
    <name type="scientific">Branchiostoma belcheri</name>
    <name type="common">Amphioxus</name>
    <dbReference type="NCBI Taxonomy" id="7741"/>
    <lineage>
        <taxon>Eukaryota</taxon>
        <taxon>Metazoa</taxon>
        <taxon>Chordata</taxon>
        <taxon>Cephalochordata</taxon>
        <taxon>Leptocardii</taxon>
        <taxon>Amphioxiformes</taxon>
        <taxon>Branchiostomatidae</taxon>
        <taxon>Branchiostoma</taxon>
    </lineage>
</organism>
<dbReference type="Proteomes" id="UP000515135">
    <property type="component" value="Unplaced"/>
</dbReference>
<dbReference type="InterPro" id="IPR036430">
    <property type="entry name" value="RNase_T2-like_sf"/>
</dbReference>
<dbReference type="CDD" id="cd01061">
    <property type="entry name" value="RNase_T2_euk"/>
    <property type="match status" value="1"/>
</dbReference>
<evidence type="ECO:0000256" key="5">
    <source>
        <dbReference type="SAM" id="SignalP"/>
    </source>
</evidence>
<dbReference type="InterPro" id="IPR001568">
    <property type="entry name" value="RNase_T2-like"/>
</dbReference>
<dbReference type="PANTHER" id="PTHR11240:SF22">
    <property type="entry name" value="RIBONUCLEASE T2"/>
    <property type="match status" value="1"/>
</dbReference>
<dbReference type="GO" id="GO:0033897">
    <property type="term" value="F:ribonuclease T2 activity"/>
    <property type="evidence" value="ECO:0007669"/>
    <property type="project" value="InterPro"/>
</dbReference>
<dbReference type="PROSITE" id="PS00531">
    <property type="entry name" value="RNASE_T2_2"/>
    <property type="match status" value="1"/>
</dbReference>
<keyword evidence="5" id="KW-0732">Signal</keyword>